<dbReference type="GO" id="GO:0004497">
    <property type="term" value="F:monooxygenase activity"/>
    <property type="evidence" value="ECO:0007669"/>
    <property type="project" value="UniProtKB-KW"/>
</dbReference>
<dbReference type="GO" id="GO:0016705">
    <property type="term" value="F:oxidoreductase activity, acting on paired donors, with incorporation or reduction of molecular oxygen"/>
    <property type="evidence" value="ECO:0007669"/>
    <property type="project" value="InterPro"/>
</dbReference>
<dbReference type="AlphaFoldDB" id="A0A1I6KF05"/>
<comment type="similarity">
    <text evidence="1 2">Belongs to the cytochrome P450 family.</text>
</comment>
<dbReference type="Gene3D" id="1.10.630.10">
    <property type="entry name" value="Cytochrome P450"/>
    <property type="match status" value="1"/>
</dbReference>
<dbReference type="SUPFAM" id="SSF48264">
    <property type="entry name" value="Cytochrome P450"/>
    <property type="match status" value="1"/>
</dbReference>
<proteinExistence type="inferred from homology"/>
<reference evidence="3 4" key="1">
    <citation type="submission" date="2016-10" db="EMBL/GenBank/DDBJ databases">
        <authorList>
            <person name="de Groot N.N."/>
        </authorList>
    </citation>
    <scope>NUCLEOTIDE SEQUENCE [LARGE SCALE GENOMIC DNA]</scope>
    <source>
        <strain evidence="3 4">S5-249</strain>
    </source>
</reference>
<keyword evidence="4" id="KW-1185">Reference proteome</keyword>
<dbReference type="InterPro" id="IPR001128">
    <property type="entry name" value="Cyt_P450"/>
</dbReference>
<accession>A0A1I6KF05</accession>
<dbReference type="InterPro" id="IPR017972">
    <property type="entry name" value="Cyt_P450_CS"/>
</dbReference>
<dbReference type="PANTHER" id="PTHR46696:SF1">
    <property type="entry name" value="CYTOCHROME P450 YJIB-RELATED"/>
    <property type="match status" value="1"/>
</dbReference>
<dbReference type="PROSITE" id="PS00086">
    <property type="entry name" value="CYTOCHROME_P450"/>
    <property type="match status" value="1"/>
</dbReference>
<dbReference type="GO" id="GO:0005506">
    <property type="term" value="F:iron ion binding"/>
    <property type="evidence" value="ECO:0007669"/>
    <property type="project" value="InterPro"/>
</dbReference>
<keyword evidence="2" id="KW-0560">Oxidoreductase</keyword>
<dbReference type="PANTHER" id="PTHR46696">
    <property type="entry name" value="P450, PUTATIVE (EUROFUNG)-RELATED"/>
    <property type="match status" value="1"/>
</dbReference>
<sequence>MSGAGLSGCPVRSFLDLDTFAGGMPRDRLDALRREHRVLWEADGFATGRHLLVLQQADIDHVLKSPALFSSGEGPLLDDFPAEILADQRQSLTFKDPPDHRRHRALVEGAFRTQALEERLPQMQAIAAEIVDRVIDRGSCEFVSEVAIQLPLRVMCMVLGVPDADRQHIVDLTDTLIMADDPDFARDRAEGFMASIALIDYGEALAARERANPGDTLTTRILAAEIDGERLSDRDFGRFFNNLIVGGIETTRNTLSWAMFEFWRHPEQYRMLQADPSLVDAAVEEVLRYRNPVVYLRRTATGETEVGGERVAAGDKLVCLLGSPNRDERFFAEPERFDITRPPANTRRHYRTFGAGPHFCVGMHQARLNLTVMLGEIARRIDDPQVIGAPRHARSIFLDGFKELNLAFKRREH</sequence>
<dbReference type="PRINTS" id="PR00359">
    <property type="entry name" value="BP450"/>
</dbReference>
<keyword evidence="2" id="KW-0408">Iron</keyword>
<dbReference type="PRINTS" id="PR00385">
    <property type="entry name" value="P450"/>
</dbReference>
<evidence type="ECO:0000313" key="3">
    <source>
        <dbReference type="EMBL" id="SFR89822.1"/>
    </source>
</evidence>
<name>A0A1I6KF05_9SPHN</name>
<dbReference type="EMBL" id="FOZG01000001">
    <property type="protein sequence ID" value="SFR89822.1"/>
    <property type="molecule type" value="Genomic_DNA"/>
</dbReference>
<dbReference type="STRING" id="1166337.SAMN05192580_1662"/>
<dbReference type="Pfam" id="PF00067">
    <property type="entry name" value="p450"/>
    <property type="match status" value="1"/>
</dbReference>
<organism evidence="3 4">
    <name type="scientific">Sphingomonas jatrophae</name>
    <dbReference type="NCBI Taxonomy" id="1166337"/>
    <lineage>
        <taxon>Bacteria</taxon>
        <taxon>Pseudomonadati</taxon>
        <taxon>Pseudomonadota</taxon>
        <taxon>Alphaproteobacteria</taxon>
        <taxon>Sphingomonadales</taxon>
        <taxon>Sphingomonadaceae</taxon>
        <taxon>Sphingomonas</taxon>
    </lineage>
</organism>
<protein>
    <submittedName>
        <fullName evidence="3">Cholest-4-en-3-one 26-monooxygenase</fullName>
    </submittedName>
</protein>
<dbReference type="Proteomes" id="UP000198824">
    <property type="component" value="Unassembled WGS sequence"/>
</dbReference>
<gene>
    <name evidence="3" type="ORF">SAMN05192580_1662</name>
</gene>
<dbReference type="InterPro" id="IPR002397">
    <property type="entry name" value="Cyt_P450_B"/>
</dbReference>
<keyword evidence="2" id="KW-0479">Metal-binding</keyword>
<evidence type="ECO:0000256" key="1">
    <source>
        <dbReference type="ARBA" id="ARBA00010617"/>
    </source>
</evidence>
<keyword evidence="2" id="KW-0349">Heme</keyword>
<dbReference type="GO" id="GO:0020037">
    <property type="term" value="F:heme binding"/>
    <property type="evidence" value="ECO:0007669"/>
    <property type="project" value="InterPro"/>
</dbReference>
<keyword evidence="2 3" id="KW-0503">Monooxygenase</keyword>
<dbReference type="InterPro" id="IPR036396">
    <property type="entry name" value="Cyt_P450_sf"/>
</dbReference>
<evidence type="ECO:0000313" key="4">
    <source>
        <dbReference type="Proteomes" id="UP000198824"/>
    </source>
</evidence>
<evidence type="ECO:0000256" key="2">
    <source>
        <dbReference type="RuleBase" id="RU000461"/>
    </source>
</evidence>